<accession>A0A7R7WB38</accession>
<name>A0A7R7WB38_ASPKA</name>
<reference evidence="1" key="2">
    <citation type="submission" date="2021-02" db="EMBL/GenBank/DDBJ databases">
        <title>Aspergillus luchuensis mut. kawachii IFO 4304 genome sequence.</title>
        <authorList>
            <person name="Mori K."/>
            <person name="Kadooka C."/>
            <person name="Goto M."/>
            <person name="Futagami T."/>
        </authorList>
    </citation>
    <scope>NUCLEOTIDE SEQUENCE</scope>
    <source>
        <strain evidence="1">IFO 4308</strain>
    </source>
</reference>
<proteinExistence type="predicted"/>
<dbReference type="AlphaFoldDB" id="A0A7R7WB38"/>
<dbReference type="GeneID" id="64960751"/>
<evidence type="ECO:0000313" key="1">
    <source>
        <dbReference type="EMBL" id="BCR99429.1"/>
    </source>
</evidence>
<protein>
    <submittedName>
        <fullName evidence="1">Uncharacterized protein</fullName>
    </submittedName>
</protein>
<gene>
    <name evidence="1" type="ORF">AKAW2_41112A</name>
</gene>
<organism evidence="1 2">
    <name type="scientific">Aspergillus kawachii</name>
    <name type="common">White koji mold</name>
    <name type="synonym">Aspergillus awamori var. kawachi</name>
    <dbReference type="NCBI Taxonomy" id="1069201"/>
    <lineage>
        <taxon>Eukaryota</taxon>
        <taxon>Fungi</taxon>
        <taxon>Dikarya</taxon>
        <taxon>Ascomycota</taxon>
        <taxon>Pezizomycotina</taxon>
        <taxon>Eurotiomycetes</taxon>
        <taxon>Eurotiomycetidae</taxon>
        <taxon>Eurotiales</taxon>
        <taxon>Aspergillaceae</taxon>
        <taxon>Aspergillus</taxon>
        <taxon>Aspergillus subgen. Circumdati</taxon>
    </lineage>
</organism>
<reference evidence="1" key="1">
    <citation type="submission" date="2021-01" db="EMBL/GenBank/DDBJ databases">
        <authorList>
            <consortium name="Aspergillus luchuensis mut. kawachii IFO 4304 genome sequencing consortium"/>
            <person name="Kazuki M."/>
            <person name="Futagami T."/>
        </authorList>
    </citation>
    <scope>NUCLEOTIDE SEQUENCE</scope>
    <source>
        <strain evidence="1">IFO 4308</strain>
    </source>
</reference>
<evidence type="ECO:0000313" key="2">
    <source>
        <dbReference type="Proteomes" id="UP000661280"/>
    </source>
</evidence>
<dbReference type="RefSeq" id="XP_041543192.1">
    <property type="nucleotide sequence ID" value="XM_041689515.1"/>
</dbReference>
<keyword evidence="2" id="KW-1185">Reference proteome</keyword>
<dbReference type="KEGG" id="aluc:AKAW2_41112A"/>
<dbReference type="EMBL" id="AP024428">
    <property type="protein sequence ID" value="BCR99429.1"/>
    <property type="molecule type" value="Genomic_DNA"/>
</dbReference>
<dbReference type="Proteomes" id="UP000661280">
    <property type="component" value="Chromosome 4"/>
</dbReference>
<sequence>MQGRRIFEPSKGNWSWFLTRKEKKRKSTPSSLQGYRSTSGLAFRCKPQFPIRVDPFRVLFPRSHIQYLFVGSIQVSVAAIVERGNWEKPIQPAMFRAGR</sequence>